<dbReference type="EMBL" id="CP012850">
    <property type="protein sequence ID" value="ALI36074.1"/>
    <property type="molecule type" value="Genomic_DNA"/>
</dbReference>
<reference evidence="2" key="1">
    <citation type="submission" date="2015-10" db="EMBL/GenBank/DDBJ databases">
        <title>Niche specialization of a soil ammonia-oxidizing archaeon, Candidatus Nitrosocosmicus oleophilus.</title>
        <authorList>
            <person name="Jung M.-Y."/>
            <person name="Rhee S.-K."/>
        </authorList>
    </citation>
    <scope>NUCLEOTIDE SEQUENCE [LARGE SCALE GENOMIC DNA]</scope>
    <source>
        <strain evidence="2">MY3</strain>
    </source>
</reference>
<evidence type="ECO:0008006" key="3">
    <source>
        <dbReference type="Google" id="ProtNLM"/>
    </source>
</evidence>
<evidence type="ECO:0000313" key="2">
    <source>
        <dbReference type="Proteomes" id="UP000058925"/>
    </source>
</evidence>
<dbReference type="SUPFAM" id="SSF53756">
    <property type="entry name" value="UDP-Glycosyltransferase/glycogen phosphorylase"/>
    <property type="match status" value="1"/>
</dbReference>
<proteinExistence type="predicted"/>
<accession>A0A654LX59</accession>
<keyword evidence="2" id="KW-1185">Reference proteome</keyword>
<sequence>MRILHVEDAAAVACILAKYQNQIPGCESRVIKFDKYDKFGFYEFYREYVTRVPSEEQFLNYVLEEAKSVDVIHVHSRVELIPKLRETFGKSKKIVLHYHGTDIRGINKQKLPHRSRQSDAAIRLIFMYRRAKGIVLLKKRIHPKAQSLSDLIVVSTQDLLPHITAKEGIRKIYLPNPIDSDLFNQNDPRSIEDGNNSNGKAVTMDTEVTNIPWILEHLRKHNLNLDVEVYNRIKNPLKYSELPSFLRRYKTYVDIKYVNGKIIPALSKTGLEALACGLDVLDFDLRFRHGLPSEHCPLNVISKLSKEYILLK</sequence>
<protein>
    <recommendedName>
        <fullName evidence="3">Glycosyltransferase subfamily 4-like N-terminal domain-containing protein</fullName>
    </recommendedName>
</protein>
<dbReference type="GeneID" id="60421863"/>
<dbReference type="AlphaFoldDB" id="A0A654LX59"/>
<evidence type="ECO:0000313" key="1">
    <source>
        <dbReference type="EMBL" id="ALI36074.1"/>
    </source>
</evidence>
<dbReference type="Gene3D" id="3.40.50.2000">
    <property type="entry name" value="Glycogen Phosphorylase B"/>
    <property type="match status" value="1"/>
</dbReference>
<dbReference type="OrthoDB" id="11420at2157"/>
<gene>
    <name evidence="1" type="ORF">NMY3_01871</name>
</gene>
<name>A0A654LX59_9ARCH</name>
<dbReference type="Proteomes" id="UP000058925">
    <property type="component" value="Chromosome"/>
</dbReference>
<dbReference type="KEGG" id="taa:NMY3_01871"/>
<organism evidence="1 2">
    <name type="scientific">Candidatus Nitrosocosmicus oleophilus</name>
    <dbReference type="NCBI Taxonomy" id="1353260"/>
    <lineage>
        <taxon>Archaea</taxon>
        <taxon>Nitrososphaerota</taxon>
        <taxon>Nitrososphaeria</taxon>
        <taxon>Nitrososphaerales</taxon>
        <taxon>Nitrososphaeraceae</taxon>
        <taxon>Candidatus Nitrosocosmicus</taxon>
    </lineage>
</organism>
<dbReference type="RefSeq" id="WP_196818412.1">
    <property type="nucleotide sequence ID" value="NZ_CP012850.1"/>
</dbReference>